<dbReference type="SUPFAM" id="SSF63825">
    <property type="entry name" value="YWTD domain"/>
    <property type="match status" value="1"/>
</dbReference>
<accession>A0A2P0VNV8</accession>
<evidence type="ECO:0008006" key="3">
    <source>
        <dbReference type="Google" id="ProtNLM"/>
    </source>
</evidence>
<dbReference type="EMBL" id="KY322437">
    <property type="protein sequence ID" value="AUF82560.1"/>
    <property type="molecule type" value="Genomic_DNA"/>
</dbReference>
<reference evidence="1" key="1">
    <citation type="journal article" date="2018" name="Virology">
        <title>A giant virus infecting green algae encodes key fermentation genes.</title>
        <authorList>
            <person name="Schvarcz C.R."/>
            <person name="Steward G.F."/>
        </authorList>
    </citation>
    <scope>NUCLEOTIDE SEQUENCE [LARGE SCALE GENOMIC DNA]</scope>
</reference>
<gene>
    <name evidence="1" type="ORF">TetV_478</name>
</gene>
<organism evidence="1">
    <name type="scientific">Tetraselmis virus 1</name>
    <dbReference type="NCBI Taxonomy" id="2060617"/>
    <lineage>
        <taxon>Viruses</taxon>
        <taxon>Varidnaviria</taxon>
        <taxon>Bamfordvirae</taxon>
        <taxon>Nucleocytoviricota</taxon>
        <taxon>Megaviricetes</taxon>
        <taxon>Imitervirales</taxon>
        <taxon>Allomimiviridae</taxon>
        <taxon>Oceanusvirus</taxon>
        <taxon>Oceanusvirus kaneohense</taxon>
    </lineage>
</organism>
<protein>
    <recommendedName>
        <fullName evidence="3">Fibronectin type-III domain-containing protein</fullName>
    </recommendedName>
</protein>
<name>A0A2P0VNV8_9VIRU</name>
<dbReference type="Proteomes" id="UP000244773">
    <property type="component" value="Segment"/>
</dbReference>
<evidence type="ECO:0000313" key="1">
    <source>
        <dbReference type="EMBL" id="AUF82560.1"/>
    </source>
</evidence>
<proteinExistence type="predicted"/>
<keyword evidence="2" id="KW-1185">Reference proteome</keyword>
<sequence length="1432" mass="154736">MSNIIFGFENDTLGSLLLQYDTNDAIFSSNVPFSTDSDLNLISVGNVVEEIDIKKRTTPVQDNAVTDCNIIDNSVDPSSVFDPLSVPISVSQGGLGHSNIIENSLLTGNNTDPVNQTDFIQFSSDTNRFTCYDVDISGNIVSASNDMYSRNTLYAQTTDSNTVDLLTPVFTDPSIASVSSVVGINEITFQVSVTDNPYPTRTVHAGWIQSPSSSNNPAELIDLGYSSLLVDNTAKITAFGLESGTEYNFSVIARDARGNISSVNTSSHTTIDATDPVLVGLQVEQGAGIDDYEFNILSGTVSDNFDGPLKLYLILSDTTKTTQDLVSIVSSNGNDMPELSKHENVSYTSPSPLGLSTAGLVTDRYWNGSAWTPISDTDPASPYQLYAYVLAEDAAGNTNSASDVNGVLTVTDNTLPVVNSFQVDNSGEETETTIPLQWSVSDNRDAQPDIYITAYTAGSPTPSKLEVYQGNGTGAISTATITNGSTTYDFGLTTYGENALVADTTYDFYLVAEDDLDLDAINISEVSAVVTGSTSSSNSIETQEILQWSSDPVGNSGTASTAFDGNLGTTDSFWSGPSPLSVSGTFNTSIYVTGWKVYTRQDVPGYNHQPPDSFTFSIGGSQVFSVSGLAFGDYDSTNVISGNVTRLIKQFTFSSPITIDSGDTFTITSTVPGGSSGTAYVYEFAMIGNYINDIRLPVNVFTVGGPIGDDISRVDQTMGTTTYPIGTDPIVYEARVRLHSNDGDNYVKVFWAHESYVINNSVGSQASDNRTYFGSEPVTWPNDDEYGVLVSVLWGNKVKTFAQSNSYLEDSGSLTVDASQYYLYRISLSTTTMIIEIYDESGSLSFTDTRSVAMQAGNYMPVVQAGANRNVYIRSMEIVDDTPVASQLNTFTPSVTPFMGALTSTSTGILYYVTVNTGTGIVRVYKDEGSGYSELATTGSPFTLQPDSMYYDAEIDPSDTYLWVSGPNFSQTVPGDGFRAGIWKMDLSNNTFYQVAAAIDTLSVNDGGNFTVKAITFAPDNDPIVSTGHRAGGGSQGYVHAYRFDSSDNTKTELGGLISVSGGQDNRAQSAMNGNTMFFCYKTGSSVITAWYDLSLGNGGTYNAVGSNYNFSSMNQRQGPEIDYDYDNDILLRTFFDSGNNGLVVQYNLDPTGSGEWDSSLSPPFYSFPNYRDNDTVSNITLLSCRYHRGYLYVAYITLDNSTGANTILPGVSYLNLLTNQWSIVNELVQYTCHQFFISVDINKTSDDVYVTFLDNTNRNPITMNITAPAVTLTPSILALRELNNAAFAGASQDSSWQMQYAFNTPTFTATTQNFWQNPASLVGTVTLSVSKTYNRVAFYQGGNIGNSGGGLAGMPLRYRITNGNGGADILSEITITSSDLQEFERNGLTWWGIIFEIDVPTDTTTYYIIADQNDSGGGQNAMLHHIQFFNE</sequence>
<evidence type="ECO:0000313" key="2">
    <source>
        <dbReference type="Proteomes" id="UP000244773"/>
    </source>
</evidence>